<sequence>MADDAFFWDTGNANREFKGKVEFSGILPACHPDRVCHNESLRKKGLLRDIRTVLKKLEQLPECDQWDPFYDSDKQVRPQNNMKGPHRFGVYWPRGKPWHCNRVKSSELIAGKMIKFCACCKKNGLQDDCHRTQCQGKPWCMYEPLPKCPPFTQIPGRYVPPDPLEDCPEKPWLKSPEYDAYQRMIKRSENRQPEGCVPDDVKHPQCLCN</sequence>
<proteinExistence type="predicted"/>
<evidence type="ECO:0000313" key="1">
    <source>
        <dbReference type="EnsemblMetazoa" id="RPRC006925-PA"/>
    </source>
</evidence>
<dbReference type="AlphaFoldDB" id="T1HSA5"/>
<dbReference type="EnsemblMetazoa" id="RPRC006925-RA">
    <property type="protein sequence ID" value="RPRC006925-PA"/>
    <property type="gene ID" value="RPRC006925"/>
</dbReference>
<name>T1HSA5_RHOPR</name>
<dbReference type="RefSeq" id="XP_073986839.1">
    <property type="nucleotide sequence ID" value="XM_074130738.1"/>
</dbReference>
<dbReference type="HOGENOM" id="CLU_1316866_0_0_1"/>
<organism evidence="1 2">
    <name type="scientific">Rhodnius prolixus</name>
    <name type="common">Triatomid bug</name>
    <dbReference type="NCBI Taxonomy" id="13249"/>
    <lineage>
        <taxon>Eukaryota</taxon>
        <taxon>Metazoa</taxon>
        <taxon>Ecdysozoa</taxon>
        <taxon>Arthropoda</taxon>
        <taxon>Hexapoda</taxon>
        <taxon>Insecta</taxon>
        <taxon>Pterygota</taxon>
        <taxon>Neoptera</taxon>
        <taxon>Paraneoptera</taxon>
        <taxon>Hemiptera</taxon>
        <taxon>Heteroptera</taxon>
        <taxon>Panheteroptera</taxon>
        <taxon>Cimicomorpha</taxon>
        <taxon>Reduviidae</taxon>
        <taxon>Triatominae</taxon>
        <taxon>Rhodnius</taxon>
    </lineage>
</organism>
<dbReference type="EMBL" id="ACPB03008992">
    <property type="status" value="NOT_ANNOTATED_CDS"/>
    <property type="molecule type" value="Genomic_DNA"/>
</dbReference>
<dbReference type="Proteomes" id="UP000015103">
    <property type="component" value="Unassembled WGS sequence"/>
</dbReference>
<evidence type="ECO:0000313" key="2">
    <source>
        <dbReference type="Proteomes" id="UP000015103"/>
    </source>
</evidence>
<keyword evidence="2" id="KW-1185">Reference proteome</keyword>
<dbReference type="GeneID" id="141455587"/>
<dbReference type="VEuPathDB" id="VectorBase:RPRC006925"/>
<reference evidence="1" key="1">
    <citation type="submission" date="2015-05" db="UniProtKB">
        <authorList>
            <consortium name="EnsemblMetazoa"/>
        </authorList>
    </citation>
    <scope>IDENTIFICATION</scope>
</reference>
<dbReference type="OMA" id="RVCHNES"/>
<accession>T1HSA5</accession>
<protein>
    <submittedName>
        <fullName evidence="1">Uncharacterized protein</fullName>
    </submittedName>
</protein>
<dbReference type="InParanoid" id="T1HSA5"/>